<dbReference type="PANTHER" id="PTHR13439">
    <property type="entry name" value="CT120 PROTEIN"/>
    <property type="match status" value="1"/>
</dbReference>
<evidence type="ECO:0000256" key="1">
    <source>
        <dbReference type="ARBA" id="ARBA00004141"/>
    </source>
</evidence>
<dbReference type="InterPro" id="IPR006634">
    <property type="entry name" value="TLC-dom"/>
</dbReference>
<dbReference type="GO" id="GO:0005783">
    <property type="term" value="C:endoplasmic reticulum"/>
    <property type="evidence" value="ECO:0007669"/>
    <property type="project" value="TreeGrafter"/>
</dbReference>
<feature type="transmembrane region" description="Helical" evidence="6">
    <location>
        <begin position="81"/>
        <end position="101"/>
    </location>
</feature>
<feature type="transmembrane region" description="Helical" evidence="6">
    <location>
        <begin position="121"/>
        <end position="140"/>
    </location>
</feature>
<dbReference type="PROSITE" id="PS50922">
    <property type="entry name" value="TLC"/>
    <property type="match status" value="1"/>
</dbReference>
<feature type="transmembrane region" description="Helical" evidence="6">
    <location>
        <begin position="249"/>
        <end position="267"/>
    </location>
</feature>
<evidence type="ECO:0000256" key="2">
    <source>
        <dbReference type="ARBA" id="ARBA00022692"/>
    </source>
</evidence>
<protein>
    <recommendedName>
        <fullName evidence="7">TLC domain-containing protein</fullName>
    </recommendedName>
</protein>
<dbReference type="AlphaFoldDB" id="A0A7S0T9J2"/>
<dbReference type="GO" id="GO:0055088">
    <property type="term" value="P:lipid homeostasis"/>
    <property type="evidence" value="ECO:0007669"/>
    <property type="project" value="TreeGrafter"/>
</dbReference>
<name>A0A7S0T9J2_9CHLO</name>
<evidence type="ECO:0000256" key="4">
    <source>
        <dbReference type="ARBA" id="ARBA00023136"/>
    </source>
</evidence>
<feature type="transmembrane region" description="Helical" evidence="6">
    <location>
        <begin position="211"/>
        <end position="237"/>
    </location>
</feature>
<dbReference type="EMBL" id="HBFF01000935">
    <property type="protein sequence ID" value="CAD8727824.1"/>
    <property type="molecule type" value="Transcribed_RNA"/>
</dbReference>
<sequence length="300" mass="34017">MLDAVHDFFQALEPYVEAPARAIAALYPTPNRVLIDQFFIYFLLSLCFCLCMFITSRAFTHAIVGKAYDKLLPSDRRTWHTNLVTFWPAFAVTAFALPAIVEFDVSMTSFASNVSPYTVKACGLAIGYMTWDLAVMLLNWADQCLAYGGKGAMYLFIVHHLLSIALWPYALTRGLCVYHINWFLVSEATNFNMSLRWYLVKLDKTASKAYLLNGLAWIPLFMGIRVVVIPKLFMLYFHGDWSVFTSVEYWLARTTLPIPSFLNVYWARQIVEGAVQHLIGESAPAKAAVTKSKSKSKKKN</sequence>
<evidence type="ECO:0000256" key="6">
    <source>
        <dbReference type="SAM" id="Phobius"/>
    </source>
</evidence>
<feature type="domain" description="TLC" evidence="7">
    <location>
        <begin position="74"/>
        <end position="279"/>
    </location>
</feature>
<keyword evidence="2 5" id="KW-0812">Transmembrane</keyword>
<dbReference type="Pfam" id="PF03798">
    <property type="entry name" value="TRAM_LAG1_CLN8"/>
    <property type="match status" value="1"/>
</dbReference>
<evidence type="ECO:0000259" key="7">
    <source>
        <dbReference type="PROSITE" id="PS50922"/>
    </source>
</evidence>
<gene>
    <name evidence="8" type="ORF">OMED0936_LOCUS748</name>
</gene>
<feature type="transmembrane region" description="Helical" evidence="6">
    <location>
        <begin position="177"/>
        <end position="199"/>
    </location>
</feature>
<feature type="transmembrane region" description="Helical" evidence="6">
    <location>
        <begin position="152"/>
        <end position="171"/>
    </location>
</feature>
<dbReference type="SMART" id="SM00724">
    <property type="entry name" value="TLC"/>
    <property type="match status" value="1"/>
</dbReference>
<keyword evidence="4 5" id="KW-0472">Membrane</keyword>
<evidence type="ECO:0000256" key="5">
    <source>
        <dbReference type="PROSITE-ProRule" id="PRU00205"/>
    </source>
</evidence>
<reference evidence="8" key="1">
    <citation type="submission" date="2021-01" db="EMBL/GenBank/DDBJ databases">
        <authorList>
            <person name="Corre E."/>
            <person name="Pelletier E."/>
            <person name="Niang G."/>
            <person name="Scheremetjew M."/>
            <person name="Finn R."/>
            <person name="Kale V."/>
            <person name="Holt S."/>
            <person name="Cochrane G."/>
            <person name="Meng A."/>
            <person name="Brown T."/>
            <person name="Cohen L."/>
        </authorList>
    </citation>
    <scope>NUCLEOTIDE SEQUENCE</scope>
    <source>
        <strain evidence="8">Clade-D-RCC2573</strain>
    </source>
</reference>
<keyword evidence="3 6" id="KW-1133">Transmembrane helix</keyword>
<accession>A0A7S0T9J2</accession>
<comment type="subcellular location">
    <subcellularLocation>
        <location evidence="1">Membrane</location>
        <topology evidence="1">Multi-pass membrane protein</topology>
    </subcellularLocation>
</comment>
<evidence type="ECO:0000256" key="3">
    <source>
        <dbReference type="ARBA" id="ARBA00022989"/>
    </source>
</evidence>
<proteinExistence type="predicted"/>
<feature type="transmembrane region" description="Helical" evidence="6">
    <location>
        <begin position="38"/>
        <end position="60"/>
    </location>
</feature>
<dbReference type="InterPro" id="IPR050846">
    <property type="entry name" value="TLCD"/>
</dbReference>
<evidence type="ECO:0000313" key="8">
    <source>
        <dbReference type="EMBL" id="CAD8727824.1"/>
    </source>
</evidence>
<dbReference type="PANTHER" id="PTHR13439:SF0">
    <property type="entry name" value="TOPOISOMERASE I DAMAGE AFFECTED PROTEIN 4"/>
    <property type="match status" value="1"/>
</dbReference>
<organism evidence="8">
    <name type="scientific">Ostreococcus mediterraneus</name>
    <dbReference type="NCBI Taxonomy" id="1486918"/>
    <lineage>
        <taxon>Eukaryota</taxon>
        <taxon>Viridiplantae</taxon>
        <taxon>Chlorophyta</taxon>
        <taxon>Mamiellophyceae</taxon>
        <taxon>Mamiellales</taxon>
        <taxon>Bathycoccaceae</taxon>
        <taxon>Ostreococcus</taxon>
    </lineage>
</organism>
<dbReference type="GO" id="GO:0016020">
    <property type="term" value="C:membrane"/>
    <property type="evidence" value="ECO:0007669"/>
    <property type="project" value="UniProtKB-SubCell"/>
</dbReference>